<accession>A0A921GML1</accession>
<evidence type="ECO:0000256" key="9">
    <source>
        <dbReference type="SAM" id="Phobius"/>
    </source>
</evidence>
<comment type="catalytic activity">
    <reaction evidence="1">
        <text>ATP + protein L-histidine = ADP + protein N-phospho-L-histidine.</text>
        <dbReference type="EC" id="2.7.13.3"/>
    </reaction>
</comment>
<comment type="caution">
    <text evidence="11">The sequence shown here is derived from an EMBL/GenBank/DDBJ whole genome shotgun (WGS) entry which is preliminary data.</text>
</comment>
<dbReference type="GO" id="GO:0016020">
    <property type="term" value="C:membrane"/>
    <property type="evidence" value="ECO:0007669"/>
    <property type="project" value="InterPro"/>
</dbReference>
<keyword evidence="4" id="KW-0808">Transferase</keyword>
<keyword evidence="3" id="KW-0597">Phosphoprotein</keyword>
<reference evidence="11" key="2">
    <citation type="submission" date="2021-09" db="EMBL/GenBank/DDBJ databases">
        <authorList>
            <person name="Gilroy R."/>
        </authorList>
    </citation>
    <scope>NUCLEOTIDE SEQUENCE</scope>
    <source>
        <strain evidence="11">1647</strain>
    </source>
</reference>
<dbReference type="PANTHER" id="PTHR24421:SF10">
    <property type="entry name" value="NITRATE_NITRITE SENSOR PROTEIN NARQ"/>
    <property type="match status" value="1"/>
</dbReference>
<keyword evidence="9" id="KW-0812">Transmembrane</keyword>
<name>A0A921GML1_9MICO</name>
<feature type="transmembrane region" description="Helical" evidence="9">
    <location>
        <begin position="136"/>
        <end position="167"/>
    </location>
</feature>
<dbReference type="GO" id="GO:0005524">
    <property type="term" value="F:ATP binding"/>
    <property type="evidence" value="ECO:0007669"/>
    <property type="project" value="UniProtKB-KW"/>
</dbReference>
<evidence type="ECO:0000256" key="5">
    <source>
        <dbReference type="ARBA" id="ARBA00022741"/>
    </source>
</evidence>
<dbReference type="CDD" id="cd16917">
    <property type="entry name" value="HATPase_UhpB-NarQ-NarX-like"/>
    <property type="match status" value="1"/>
</dbReference>
<dbReference type="SUPFAM" id="SSF55874">
    <property type="entry name" value="ATPase domain of HSP90 chaperone/DNA topoisomerase II/histidine kinase"/>
    <property type="match status" value="1"/>
</dbReference>
<evidence type="ECO:0000256" key="2">
    <source>
        <dbReference type="ARBA" id="ARBA00012438"/>
    </source>
</evidence>
<evidence type="ECO:0000256" key="8">
    <source>
        <dbReference type="ARBA" id="ARBA00023012"/>
    </source>
</evidence>
<dbReference type="Gene3D" id="3.30.565.10">
    <property type="entry name" value="Histidine kinase-like ATPase, C-terminal domain"/>
    <property type="match status" value="1"/>
</dbReference>
<dbReference type="Gene3D" id="1.20.5.1930">
    <property type="match status" value="1"/>
</dbReference>
<organism evidence="11 12">
    <name type="scientific">Brachybacterium paraconglomeratum</name>
    <dbReference type="NCBI Taxonomy" id="173362"/>
    <lineage>
        <taxon>Bacteria</taxon>
        <taxon>Bacillati</taxon>
        <taxon>Actinomycetota</taxon>
        <taxon>Actinomycetes</taxon>
        <taxon>Micrococcales</taxon>
        <taxon>Dermabacteraceae</taxon>
        <taxon>Brachybacterium</taxon>
    </lineage>
</organism>
<proteinExistence type="predicted"/>
<dbReference type="EMBL" id="DYWO01000067">
    <property type="protein sequence ID" value="HJF48605.1"/>
    <property type="molecule type" value="Genomic_DNA"/>
</dbReference>
<keyword evidence="8" id="KW-0902">Two-component regulatory system</keyword>
<evidence type="ECO:0000256" key="6">
    <source>
        <dbReference type="ARBA" id="ARBA00022777"/>
    </source>
</evidence>
<dbReference type="InterPro" id="IPR036890">
    <property type="entry name" value="HATPase_C_sf"/>
</dbReference>
<gene>
    <name evidence="11" type="ORF">K8W24_02225</name>
</gene>
<dbReference type="GO" id="GO:0000155">
    <property type="term" value="F:phosphorelay sensor kinase activity"/>
    <property type="evidence" value="ECO:0007669"/>
    <property type="project" value="InterPro"/>
</dbReference>
<dbReference type="InterPro" id="IPR011712">
    <property type="entry name" value="Sig_transdc_His_kin_sub3_dim/P"/>
</dbReference>
<sequence length="390" mass="41876">MSLPALPGSLARRGPVRLVRRACRQVLGTLGGLLLGPLLLLAWIAALLRWRGPLERIRGWEQWRLLRAYRLRPGESRGEFLRGARIPLWALATTAAGWLMLEVLMLVIAVVLGSLSQSLYGSSVTLGFDLWVLSRPALLVALVFGPGGVLMTALCAEGVAWALAALLGRWTEVTLEDALEPRLHQLLTTRRGVLLAIDDERRRIERDLHDGVQQNVVSLSLVLARARRADDPQRSAALLEQAHGQSQALIEEVRQVAWRVYPTALDEHGLVSALEGVAASSPLPVRLATGIEHSLPPAVESAAYFVVREAVTNVVKHAAASEVLVEVGTAERQGSALLRLAVRDDGVGGADPEGGGLQGLARRAAALDGTLEVRSPRGGPTVISAELPCD</sequence>
<keyword evidence="9" id="KW-1133">Transmembrane helix</keyword>
<keyword evidence="7" id="KW-0067">ATP-binding</keyword>
<keyword evidence="9" id="KW-0472">Membrane</keyword>
<evidence type="ECO:0000256" key="4">
    <source>
        <dbReference type="ARBA" id="ARBA00022679"/>
    </source>
</evidence>
<dbReference type="Pfam" id="PF07730">
    <property type="entry name" value="HisKA_3"/>
    <property type="match status" value="1"/>
</dbReference>
<keyword evidence="5" id="KW-0547">Nucleotide-binding</keyword>
<evidence type="ECO:0000313" key="12">
    <source>
        <dbReference type="Proteomes" id="UP000775129"/>
    </source>
</evidence>
<dbReference type="Proteomes" id="UP000775129">
    <property type="component" value="Unassembled WGS sequence"/>
</dbReference>
<feature type="domain" description="Signal transduction histidine kinase subgroup 3 dimerisation and phosphoacceptor" evidence="10">
    <location>
        <begin position="200"/>
        <end position="264"/>
    </location>
</feature>
<reference evidence="11" key="1">
    <citation type="journal article" date="2021" name="PeerJ">
        <title>Extensive microbial diversity within the chicken gut microbiome revealed by metagenomics and culture.</title>
        <authorList>
            <person name="Gilroy R."/>
            <person name="Ravi A."/>
            <person name="Getino M."/>
            <person name="Pursley I."/>
            <person name="Horton D.L."/>
            <person name="Alikhan N.F."/>
            <person name="Baker D."/>
            <person name="Gharbi K."/>
            <person name="Hall N."/>
            <person name="Watson M."/>
            <person name="Adriaenssens E.M."/>
            <person name="Foster-Nyarko E."/>
            <person name="Jarju S."/>
            <person name="Secka A."/>
            <person name="Antonio M."/>
            <person name="Oren A."/>
            <person name="Chaudhuri R.R."/>
            <person name="La Ragione R."/>
            <person name="Hildebrand F."/>
            <person name="Pallen M.J."/>
        </authorList>
    </citation>
    <scope>NUCLEOTIDE SEQUENCE</scope>
    <source>
        <strain evidence="11">1647</strain>
    </source>
</reference>
<keyword evidence="6 11" id="KW-0418">Kinase</keyword>
<dbReference type="InterPro" id="IPR050482">
    <property type="entry name" value="Sensor_HK_TwoCompSys"/>
</dbReference>
<dbReference type="EC" id="2.7.13.3" evidence="2"/>
<evidence type="ECO:0000256" key="1">
    <source>
        <dbReference type="ARBA" id="ARBA00000085"/>
    </source>
</evidence>
<feature type="transmembrane region" description="Helical" evidence="9">
    <location>
        <begin position="26"/>
        <end position="48"/>
    </location>
</feature>
<evidence type="ECO:0000256" key="3">
    <source>
        <dbReference type="ARBA" id="ARBA00022553"/>
    </source>
</evidence>
<evidence type="ECO:0000256" key="7">
    <source>
        <dbReference type="ARBA" id="ARBA00022840"/>
    </source>
</evidence>
<dbReference type="PANTHER" id="PTHR24421">
    <property type="entry name" value="NITRATE/NITRITE SENSOR PROTEIN NARX-RELATED"/>
    <property type="match status" value="1"/>
</dbReference>
<dbReference type="AlphaFoldDB" id="A0A921GML1"/>
<feature type="transmembrane region" description="Helical" evidence="9">
    <location>
        <begin position="86"/>
        <end position="116"/>
    </location>
</feature>
<evidence type="ECO:0000259" key="10">
    <source>
        <dbReference type="Pfam" id="PF07730"/>
    </source>
</evidence>
<protein>
    <recommendedName>
        <fullName evidence="2">histidine kinase</fullName>
        <ecNumber evidence="2">2.7.13.3</ecNumber>
    </recommendedName>
</protein>
<evidence type="ECO:0000313" key="11">
    <source>
        <dbReference type="EMBL" id="HJF48605.1"/>
    </source>
</evidence>
<dbReference type="GO" id="GO:0046983">
    <property type="term" value="F:protein dimerization activity"/>
    <property type="evidence" value="ECO:0007669"/>
    <property type="project" value="InterPro"/>
</dbReference>